<dbReference type="EMBL" id="CP043494">
    <property type="protein sequence ID" value="WNG52293.1"/>
    <property type="molecule type" value="Genomic_DNA"/>
</dbReference>
<feature type="region of interest" description="Disordered" evidence="1">
    <location>
        <begin position="19"/>
        <end position="41"/>
    </location>
</feature>
<dbReference type="Gene3D" id="2.60.450.10">
    <property type="entry name" value="Lipopolysaccharide (LPS) transport protein A like domain"/>
    <property type="match status" value="1"/>
</dbReference>
<sequence>MTAGNKNHEYQVENAVVTLQSAPLKQPSRKGGGKESSLARDPAVISSKRVVGSNNQAVFTGDVVVKQRTMDLRCDKMIAHYNGPREVTRAECVGNVRAVDGDRTARGERADFDVPSGLLVVTGNPEARDPTTHLRGSEVRMTVGQSNFEVKDAVITVETAPLKEQRKGGGRSNPGSASGAGGTKP</sequence>
<dbReference type="Proteomes" id="UP001611383">
    <property type="component" value="Chromosome"/>
</dbReference>
<accession>A0ABY9XA79</accession>
<gene>
    <name evidence="3" type="ORF">F0U60_08930</name>
</gene>
<keyword evidence="4" id="KW-1185">Reference proteome</keyword>
<feature type="domain" description="Organic solvent tolerance-like N-terminal" evidence="2">
    <location>
        <begin position="53"/>
        <end position="142"/>
    </location>
</feature>
<evidence type="ECO:0000313" key="3">
    <source>
        <dbReference type="EMBL" id="WNG52293.1"/>
    </source>
</evidence>
<evidence type="ECO:0000313" key="4">
    <source>
        <dbReference type="Proteomes" id="UP001611383"/>
    </source>
</evidence>
<reference evidence="3 4" key="1">
    <citation type="submission" date="2019-08" db="EMBL/GenBank/DDBJ databases">
        <title>Archangium and Cystobacter genomes.</title>
        <authorList>
            <person name="Chen I.-C.K."/>
            <person name="Wielgoss S."/>
        </authorList>
    </citation>
    <scope>NUCLEOTIDE SEQUENCE [LARGE SCALE GENOMIC DNA]</scope>
    <source>
        <strain evidence="3 4">Cbm 6</strain>
    </source>
</reference>
<proteinExistence type="predicted"/>
<protein>
    <recommendedName>
        <fullName evidence="2">Organic solvent tolerance-like N-terminal domain-containing protein</fullName>
    </recommendedName>
</protein>
<name>A0ABY9XA79_9BACT</name>
<evidence type="ECO:0000259" key="2">
    <source>
        <dbReference type="Pfam" id="PF03968"/>
    </source>
</evidence>
<evidence type="ECO:0000256" key="1">
    <source>
        <dbReference type="SAM" id="MobiDB-lite"/>
    </source>
</evidence>
<organism evidence="3 4">
    <name type="scientific">Archangium minus</name>
    <dbReference type="NCBI Taxonomy" id="83450"/>
    <lineage>
        <taxon>Bacteria</taxon>
        <taxon>Pseudomonadati</taxon>
        <taxon>Myxococcota</taxon>
        <taxon>Myxococcia</taxon>
        <taxon>Myxococcales</taxon>
        <taxon>Cystobacterineae</taxon>
        <taxon>Archangiaceae</taxon>
        <taxon>Archangium</taxon>
    </lineage>
</organism>
<dbReference type="Pfam" id="PF03968">
    <property type="entry name" value="LptD_N"/>
    <property type="match status" value="1"/>
</dbReference>
<dbReference type="InterPro" id="IPR005653">
    <property type="entry name" value="OstA-like_N"/>
</dbReference>
<feature type="region of interest" description="Disordered" evidence="1">
    <location>
        <begin position="159"/>
        <end position="185"/>
    </location>
</feature>